<evidence type="ECO:0000256" key="1">
    <source>
        <dbReference type="ARBA" id="ARBA00023015"/>
    </source>
</evidence>
<dbReference type="AlphaFoldDB" id="A0A7W6EH97"/>
<reference evidence="5 6" key="1">
    <citation type="submission" date="2020-08" db="EMBL/GenBank/DDBJ databases">
        <title>Genomic Encyclopedia of Type Strains, Phase IV (KMG-IV): sequencing the most valuable type-strain genomes for metagenomic binning, comparative biology and taxonomic classification.</title>
        <authorList>
            <person name="Goeker M."/>
        </authorList>
    </citation>
    <scope>NUCLEOTIDE SEQUENCE [LARGE SCALE GENOMIC DNA]</scope>
    <source>
        <strain evidence="5 6">DSM 102238</strain>
    </source>
</reference>
<dbReference type="SMART" id="SM00895">
    <property type="entry name" value="FCD"/>
    <property type="match status" value="1"/>
</dbReference>
<organism evidence="5 6">
    <name type="scientific">Aureimonas pseudogalii</name>
    <dbReference type="NCBI Taxonomy" id="1744844"/>
    <lineage>
        <taxon>Bacteria</taxon>
        <taxon>Pseudomonadati</taxon>
        <taxon>Pseudomonadota</taxon>
        <taxon>Alphaproteobacteria</taxon>
        <taxon>Hyphomicrobiales</taxon>
        <taxon>Aurantimonadaceae</taxon>
        <taxon>Aureimonas</taxon>
    </lineage>
</organism>
<dbReference type="InterPro" id="IPR011711">
    <property type="entry name" value="GntR_C"/>
</dbReference>
<feature type="domain" description="GntR C-terminal" evidence="4">
    <location>
        <begin position="154"/>
        <end position="282"/>
    </location>
</feature>
<dbReference type="PANTHER" id="PTHR43537:SF51">
    <property type="entry name" value="HTH-TYPE TRANSCRIPTIONAL REGULATOR LGOR-RELATED"/>
    <property type="match status" value="1"/>
</dbReference>
<evidence type="ECO:0000256" key="3">
    <source>
        <dbReference type="ARBA" id="ARBA00023163"/>
    </source>
</evidence>
<evidence type="ECO:0000313" key="6">
    <source>
        <dbReference type="Proteomes" id="UP000542776"/>
    </source>
</evidence>
<dbReference type="Pfam" id="PF00392">
    <property type="entry name" value="GntR"/>
    <property type="match status" value="1"/>
</dbReference>
<dbReference type="GO" id="GO:0003700">
    <property type="term" value="F:DNA-binding transcription factor activity"/>
    <property type="evidence" value="ECO:0007669"/>
    <property type="project" value="InterPro"/>
</dbReference>
<dbReference type="Proteomes" id="UP000542776">
    <property type="component" value="Unassembled WGS sequence"/>
</dbReference>
<gene>
    <name evidence="5" type="ORF">GGR04_001907</name>
</gene>
<keyword evidence="2 5" id="KW-0238">DNA-binding</keyword>
<keyword evidence="1" id="KW-0805">Transcription regulation</keyword>
<evidence type="ECO:0000259" key="4">
    <source>
        <dbReference type="SMART" id="SM00895"/>
    </source>
</evidence>
<protein>
    <submittedName>
        <fullName evidence="5">DNA-binding GntR family transcriptional regulator</fullName>
    </submittedName>
</protein>
<sequence length="304" mass="34820">MSKPRTLFKDAFNRALDLLAQEKALPSESELATRLDVSRTTVRAVLGRMQDIGLIRWENRTKLVLRMPGASDAYPPDETDSLDAIIERGFMRRILAGGAEPGDMIGEADLARDLGVGVSAVREFLIRFSRFGLIEKRRNSQWVLKGFTRDFALELNDVREMFELRSVQRFVELGAAHPAWEALDAIEAEHHAMLAAIDRRYTTFSELDERFHRLIHQASANRFVIDFYDVIAMIFHYHYQWNKTGERERNRAALEEHLRYIAALRSRDAMEAEFYCRRHLRSARETLLQSIPGGAADAADPPAT</sequence>
<dbReference type="PANTHER" id="PTHR43537">
    <property type="entry name" value="TRANSCRIPTIONAL REGULATOR, GNTR FAMILY"/>
    <property type="match status" value="1"/>
</dbReference>
<dbReference type="InterPro" id="IPR036390">
    <property type="entry name" value="WH_DNA-bd_sf"/>
</dbReference>
<keyword evidence="3" id="KW-0804">Transcription</keyword>
<name>A0A7W6EH97_9HYPH</name>
<dbReference type="Pfam" id="PF07729">
    <property type="entry name" value="FCD"/>
    <property type="match status" value="1"/>
</dbReference>
<dbReference type="Gene3D" id="1.10.10.10">
    <property type="entry name" value="Winged helix-like DNA-binding domain superfamily/Winged helix DNA-binding domain"/>
    <property type="match status" value="2"/>
</dbReference>
<dbReference type="SUPFAM" id="SSF48008">
    <property type="entry name" value="GntR ligand-binding domain-like"/>
    <property type="match status" value="1"/>
</dbReference>
<dbReference type="InterPro" id="IPR036388">
    <property type="entry name" value="WH-like_DNA-bd_sf"/>
</dbReference>
<dbReference type="RefSeq" id="WP_183199596.1">
    <property type="nucleotide sequence ID" value="NZ_JACIEK010000003.1"/>
</dbReference>
<evidence type="ECO:0000313" key="5">
    <source>
        <dbReference type="EMBL" id="MBB3998069.1"/>
    </source>
</evidence>
<dbReference type="InterPro" id="IPR000524">
    <property type="entry name" value="Tscrpt_reg_HTH_GntR"/>
</dbReference>
<keyword evidence="6" id="KW-1185">Reference proteome</keyword>
<dbReference type="SUPFAM" id="SSF46785">
    <property type="entry name" value="Winged helix' DNA-binding domain"/>
    <property type="match status" value="2"/>
</dbReference>
<dbReference type="EMBL" id="JACIEK010000003">
    <property type="protein sequence ID" value="MBB3998069.1"/>
    <property type="molecule type" value="Genomic_DNA"/>
</dbReference>
<accession>A0A7W6EH97</accession>
<dbReference type="PRINTS" id="PR00035">
    <property type="entry name" value="HTHGNTR"/>
</dbReference>
<dbReference type="Gene3D" id="1.20.120.530">
    <property type="entry name" value="GntR ligand-binding domain-like"/>
    <property type="match status" value="1"/>
</dbReference>
<dbReference type="GO" id="GO:0003677">
    <property type="term" value="F:DNA binding"/>
    <property type="evidence" value="ECO:0007669"/>
    <property type="project" value="UniProtKB-KW"/>
</dbReference>
<proteinExistence type="predicted"/>
<comment type="caution">
    <text evidence="5">The sequence shown here is derived from an EMBL/GenBank/DDBJ whole genome shotgun (WGS) entry which is preliminary data.</text>
</comment>
<dbReference type="InterPro" id="IPR008920">
    <property type="entry name" value="TF_FadR/GntR_C"/>
</dbReference>
<evidence type="ECO:0000256" key="2">
    <source>
        <dbReference type="ARBA" id="ARBA00023125"/>
    </source>
</evidence>